<proteinExistence type="predicted"/>
<evidence type="ECO:0000256" key="2">
    <source>
        <dbReference type="SAM" id="Phobius"/>
    </source>
</evidence>
<feature type="transmembrane region" description="Helical" evidence="2">
    <location>
        <begin position="516"/>
        <end position="539"/>
    </location>
</feature>
<name>A0A9W7CSZ2_9STRA</name>
<feature type="transmembrane region" description="Helical" evidence="2">
    <location>
        <begin position="134"/>
        <end position="158"/>
    </location>
</feature>
<reference evidence="3" key="1">
    <citation type="submission" date="2023-04" db="EMBL/GenBank/DDBJ databases">
        <title>Phytophthora fragariaefolia NBRC 109709.</title>
        <authorList>
            <person name="Ichikawa N."/>
            <person name="Sato H."/>
            <person name="Tonouchi N."/>
        </authorList>
    </citation>
    <scope>NUCLEOTIDE SEQUENCE</scope>
    <source>
        <strain evidence="3">NBRC 109709</strain>
    </source>
</reference>
<feature type="transmembrane region" description="Helical" evidence="2">
    <location>
        <begin position="164"/>
        <end position="183"/>
    </location>
</feature>
<feature type="transmembrane region" description="Helical" evidence="2">
    <location>
        <begin position="230"/>
        <end position="250"/>
    </location>
</feature>
<dbReference type="EMBL" id="BSXT01001324">
    <property type="protein sequence ID" value="GMF41235.1"/>
    <property type="molecule type" value="Genomic_DNA"/>
</dbReference>
<dbReference type="Proteomes" id="UP001165121">
    <property type="component" value="Unassembled WGS sequence"/>
</dbReference>
<comment type="caution">
    <text evidence="3">The sequence shown here is derived from an EMBL/GenBank/DDBJ whole genome shotgun (WGS) entry which is preliminary data.</text>
</comment>
<keyword evidence="2" id="KW-0472">Membrane</keyword>
<feature type="transmembrane region" description="Helical" evidence="2">
    <location>
        <begin position="67"/>
        <end position="88"/>
    </location>
</feature>
<feature type="transmembrane region" description="Helical" evidence="2">
    <location>
        <begin position="204"/>
        <end position="224"/>
    </location>
</feature>
<evidence type="ECO:0000256" key="1">
    <source>
        <dbReference type="SAM" id="MobiDB-lite"/>
    </source>
</evidence>
<organism evidence="3 4">
    <name type="scientific">Phytophthora fragariaefolia</name>
    <dbReference type="NCBI Taxonomy" id="1490495"/>
    <lineage>
        <taxon>Eukaryota</taxon>
        <taxon>Sar</taxon>
        <taxon>Stramenopiles</taxon>
        <taxon>Oomycota</taxon>
        <taxon>Peronosporomycetes</taxon>
        <taxon>Peronosporales</taxon>
        <taxon>Peronosporaceae</taxon>
        <taxon>Phytophthora</taxon>
    </lineage>
</organism>
<dbReference type="OrthoDB" id="123675at2759"/>
<keyword evidence="2" id="KW-0812">Transmembrane</keyword>
<feature type="region of interest" description="Disordered" evidence="1">
    <location>
        <begin position="391"/>
        <end position="419"/>
    </location>
</feature>
<dbReference type="AlphaFoldDB" id="A0A9W7CSZ2"/>
<keyword evidence="2" id="KW-1133">Transmembrane helix</keyword>
<protein>
    <submittedName>
        <fullName evidence="3">Unnamed protein product</fullName>
    </submittedName>
</protein>
<feature type="transmembrane region" description="Helical" evidence="2">
    <location>
        <begin position="103"/>
        <end position="122"/>
    </location>
</feature>
<sequence>MSSNVRVYPVVPVSQPRLQVTLGVFERVIRAARRYWNSIQVGHRGRYSVERLLAFQEYYQRTSPGHAFIVCFLALTPPFVIGTLVEFIPLKSPEEGWKANYNFWIRLYASSLAIAFGGVYQVKEVIEPSVLSTVKSVFVAVGTCTCYVGLTMAVAILWKFPIPFGFVMSIGPFIGIYVVLLTLSIGPGVLANSPNLRQQLSSQLLVIAAQGILGIAYPTFAAIFNLLPRYGQTAFIFVLPIIKFSIKQFVAETSTHLHEYVGLTVLLSVDVCNVLYVAICVQTAVSPVTSGLLIAADGFFVLMALRSIYYQSEITQARRRSLSMNSALPPTLNYIRNLRALLREVFQSPTSSVIPRVPIRIRAPFPLPLSVESKTFLNELEQDCRRNSIGTGIRKEMPSNPKKSSSVPRGRNIKTHNNECNSSRIIMSSSKASSHDYLLTPSAKHVGTCSTYVKSTLVHQLSGGTPTPISNSRSKSRAITRMTSREESYHQAVVIESIQDSLQALFHSEYVVMAEFIEFVIPMLYGIYLAVLYHLPAAAYYPHTRTLTAEKFASTEMNIMLYAGVEFASFIGVNMLLQRKFGFSPLYQLAFVCETHVRIIQSHLIIWVIYVLQVSLVHNGKHGQVN</sequence>
<feature type="transmembrane region" description="Helical" evidence="2">
    <location>
        <begin position="559"/>
        <end position="577"/>
    </location>
</feature>
<feature type="transmembrane region" description="Helical" evidence="2">
    <location>
        <begin position="291"/>
        <end position="310"/>
    </location>
</feature>
<evidence type="ECO:0000313" key="4">
    <source>
        <dbReference type="Proteomes" id="UP001165121"/>
    </source>
</evidence>
<gene>
    <name evidence="3" type="ORF">Pfra01_001296400</name>
</gene>
<evidence type="ECO:0000313" key="3">
    <source>
        <dbReference type="EMBL" id="GMF41235.1"/>
    </source>
</evidence>
<accession>A0A9W7CSZ2</accession>
<feature type="transmembrane region" description="Helical" evidence="2">
    <location>
        <begin position="262"/>
        <end position="285"/>
    </location>
</feature>
<keyword evidence="4" id="KW-1185">Reference proteome</keyword>